<comment type="catalytic activity">
    <reaction evidence="19">
        <text>O(6)-methyl-dGTP + H2O = O(6)-methyl-dGMP + diphosphate + H(+)</text>
        <dbReference type="Rhea" id="RHEA:67600"/>
        <dbReference type="ChEBI" id="CHEBI:15377"/>
        <dbReference type="ChEBI" id="CHEBI:15378"/>
        <dbReference type="ChEBI" id="CHEBI:33019"/>
        <dbReference type="ChEBI" id="CHEBI:169974"/>
        <dbReference type="ChEBI" id="CHEBI:169975"/>
    </reaction>
    <physiologicalReaction direction="left-to-right" evidence="19">
        <dbReference type="Rhea" id="RHEA:67601"/>
    </physiologicalReaction>
</comment>
<comment type="catalytic activity">
    <reaction evidence="10">
        <text>2-oxo-ATP + H2O = 2-oxo-AMP + diphosphate + H(+)</text>
        <dbReference type="Rhea" id="RHEA:67392"/>
        <dbReference type="ChEBI" id="CHEBI:15377"/>
        <dbReference type="ChEBI" id="CHEBI:15378"/>
        <dbReference type="ChEBI" id="CHEBI:33019"/>
        <dbReference type="ChEBI" id="CHEBI:71395"/>
        <dbReference type="ChEBI" id="CHEBI:172878"/>
    </reaction>
    <physiologicalReaction direction="left-to-right" evidence="10">
        <dbReference type="Rhea" id="RHEA:67393"/>
    </physiologicalReaction>
</comment>
<evidence type="ECO:0000256" key="8">
    <source>
        <dbReference type="ARBA" id="ARBA00024459"/>
    </source>
</evidence>
<comment type="cofactor">
    <cofactor evidence="1">
        <name>Mg(2+)</name>
        <dbReference type="ChEBI" id="CHEBI:18420"/>
    </cofactor>
</comment>
<evidence type="ECO:0000256" key="13">
    <source>
        <dbReference type="ARBA" id="ARBA00029673"/>
    </source>
</evidence>
<evidence type="ECO:0000256" key="15">
    <source>
        <dbReference type="ARBA" id="ARBA00030682"/>
    </source>
</evidence>
<comment type="catalytic activity">
    <reaction evidence="8">
        <text>2-oxo-dATP + H2O = 2-oxo-dAMP + diphosphate + H(+)</text>
        <dbReference type="Rhea" id="RHEA:31583"/>
        <dbReference type="ChEBI" id="CHEBI:15377"/>
        <dbReference type="ChEBI" id="CHEBI:15378"/>
        <dbReference type="ChEBI" id="CHEBI:33019"/>
        <dbReference type="ChEBI" id="CHEBI:63212"/>
        <dbReference type="ChEBI" id="CHEBI:77897"/>
        <dbReference type="EC" id="3.6.1.56"/>
    </reaction>
    <physiologicalReaction direction="left-to-right" evidence="8">
        <dbReference type="Rhea" id="RHEA:31584"/>
    </physiologicalReaction>
</comment>
<evidence type="ECO:0000256" key="11">
    <source>
        <dbReference type="ARBA" id="ARBA00026103"/>
    </source>
</evidence>
<evidence type="ECO:0000256" key="20">
    <source>
        <dbReference type="ARBA" id="ARBA00049032"/>
    </source>
</evidence>
<dbReference type="EMBL" id="CP036259">
    <property type="protein sequence ID" value="QDR83127.1"/>
    <property type="molecule type" value="Genomic_DNA"/>
</dbReference>
<evidence type="ECO:0000256" key="17">
    <source>
        <dbReference type="ARBA" id="ARBA00032071"/>
    </source>
</evidence>
<evidence type="ECO:0000313" key="24">
    <source>
        <dbReference type="Proteomes" id="UP000320776"/>
    </source>
</evidence>
<name>A0A517E0K0_9FIRM</name>
<proteinExistence type="inferred from homology"/>
<dbReference type="GO" id="GO:0008828">
    <property type="term" value="F:dATP diphosphatase activity"/>
    <property type="evidence" value="ECO:0007669"/>
    <property type="project" value="UniProtKB-EC"/>
</dbReference>
<dbReference type="InterPro" id="IPR020084">
    <property type="entry name" value="NUDIX_hydrolase_CS"/>
</dbReference>
<keyword evidence="6" id="KW-0460">Magnesium</keyword>
<evidence type="ECO:0000256" key="21">
    <source>
        <dbReference type="ARBA" id="ARBA00053094"/>
    </source>
</evidence>
<evidence type="ECO:0000256" key="2">
    <source>
        <dbReference type="ARBA" id="ARBA00005582"/>
    </source>
</evidence>
<dbReference type="RefSeq" id="WP_144352439.1">
    <property type="nucleotide sequence ID" value="NZ_CP036259.1"/>
</dbReference>
<dbReference type="Pfam" id="PF00293">
    <property type="entry name" value="NUDIX"/>
    <property type="match status" value="1"/>
</dbReference>
<evidence type="ECO:0000256" key="7">
    <source>
        <dbReference type="ARBA" id="ARBA00024448"/>
    </source>
</evidence>
<dbReference type="PANTHER" id="PTHR43758">
    <property type="entry name" value="7,8-DIHYDRO-8-OXOGUANINE TRIPHOSPHATASE"/>
    <property type="match status" value="1"/>
</dbReference>
<comment type="similarity">
    <text evidence="2">Belongs to the Nudix hydrolase family.</text>
</comment>
<dbReference type="OrthoDB" id="9804563at2"/>
<evidence type="ECO:0000256" key="1">
    <source>
        <dbReference type="ARBA" id="ARBA00001946"/>
    </source>
</evidence>
<reference evidence="23 24" key="1">
    <citation type="submission" date="2019-02" db="EMBL/GenBank/DDBJ databases">
        <title>Closed genome of Sporomusa termitida DSM 4440.</title>
        <authorList>
            <person name="Poehlein A."/>
            <person name="Daniel R."/>
        </authorList>
    </citation>
    <scope>NUCLEOTIDE SEQUENCE [LARGE SCALE GENOMIC DNA]</scope>
    <source>
        <strain evidence="23 24">DSM 4440</strain>
    </source>
</reference>
<dbReference type="GO" id="GO:0042262">
    <property type="term" value="P:DNA protection"/>
    <property type="evidence" value="ECO:0007669"/>
    <property type="project" value="InterPro"/>
</dbReference>
<evidence type="ECO:0000256" key="9">
    <source>
        <dbReference type="ARBA" id="ARBA00024486"/>
    </source>
</evidence>
<evidence type="ECO:0000313" key="23">
    <source>
        <dbReference type="EMBL" id="QDR83127.1"/>
    </source>
</evidence>
<dbReference type="GO" id="GO:0046872">
    <property type="term" value="F:metal ion binding"/>
    <property type="evidence" value="ECO:0007669"/>
    <property type="project" value="UniProtKB-KW"/>
</dbReference>
<evidence type="ECO:0000256" key="10">
    <source>
        <dbReference type="ARBA" id="ARBA00024596"/>
    </source>
</evidence>
<evidence type="ECO:0000259" key="22">
    <source>
        <dbReference type="PROSITE" id="PS51462"/>
    </source>
</evidence>
<evidence type="ECO:0000256" key="19">
    <source>
        <dbReference type="ARBA" id="ARBA00048894"/>
    </source>
</evidence>
<dbReference type="AlphaFoldDB" id="A0A517E0K0"/>
<dbReference type="PANTHER" id="PTHR43758:SF2">
    <property type="entry name" value="OXIDIZED PURINE NUCLEOSIDE TRIPHOSPHATE HYDROLASE"/>
    <property type="match status" value="1"/>
</dbReference>
<comment type="catalytic activity">
    <reaction evidence="7">
        <text>8-oxo-dATP + H2O = 8-oxo-dAMP + diphosphate + H(+)</text>
        <dbReference type="Rhea" id="RHEA:65396"/>
        <dbReference type="ChEBI" id="CHEBI:15377"/>
        <dbReference type="ChEBI" id="CHEBI:15378"/>
        <dbReference type="ChEBI" id="CHEBI:33019"/>
        <dbReference type="ChEBI" id="CHEBI:71361"/>
        <dbReference type="ChEBI" id="CHEBI:172871"/>
    </reaction>
    <physiologicalReaction direction="left-to-right" evidence="7">
        <dbReference type="Rhea" id="RHEA:65397"/>
    </physiologicalReaction>
</comment>
<gene>
    <name evidence="23" type="ORF">SPTER_46030</name>
</gene>
<dbReference type="GO" id="GO:0005737">
    <property type="term" value="C:cytoplasm"/>
    <property type="evidence" value="ECO:0007669"/>
    <property type="project" value="TreeGrafter"/>
</dbReference>
<dbReference type="CDD" id="cd03427">
    <property type="entry name" value="NUDIX_MTH1_Nudt1"/>
    <property type="match status" value="1"/>
</dbReference>
<dbReference type="PROSITE" id="PS00893">
    <property type="entry name" value="NUDIX_BOX"/>
    <property type="match status" value="1"/>
</dbReference>
<dbReference type="InterPro" id="IPR003563">
    <property type="entry name" value="8ODP"/>
</dbReference>
<sequence>MRSTTLCLPVQGRPAERILLGLKKTGFGCGKYNGFGGKFEEGETAAAAAVRELKEECGLAACEADLEYVGELQFVFPASPELDHDVQLYVVPTWQGEPQESPEMKPEWFAIADIPYKQMWADDIYWLPAVLKGKKISGRVIFGENNEDVEDITIRSL</sequence>
<dbReference type="PRINTS" id="PR01403">
    <property type="entry name" value="8OXTPHPHTASE"/>
</dbReference>
<comment type="catalytic activity">
    <reaction evidence="9">
        <text>8-oxo-dGTP + H2O = 8-oxo-dGMP + diphosphate + H(+)</text>
        <dbReference type="Rhea" id="RHEA:31575"/>
        <dbReference type="ChEBI" id="CHEBI:15377"/>
        <dbReference type="ChEBI" id="CHEBI:15378"/>
        <dbReference type="ChEBI" id="CHEBI:33019"/>
        <dbReference type="ChEBI" id="CHEBI:63224"/>
        <dbReference type="ChEBI" id="CHEBI:77896"/>
    </reaction>
    <physiologicalReaction direction="left-to-right" evidence="9">
        <dbReference type="Rhea" id="RHEA:31576"/>
    </physiologicalReaction>
</comment>
<evidence type="ECO:0000256" key="4">
    <source>
        <dbReference type="ARBA" id="ARBA00022723"/>
    </source>
</evidence>
<comment type="catalytic activity">
    <reaction evidence="20">
        <text>N(6)-methyl-dATP + H2O = N(6)-methyl-dAMP + diphosphate + H(+)</text>
        <dbReference type="Rhea" id="RHEA:67604"/>
        <dbReference type="ChEBI" id="CHEBI:15377"/>
        <dbReference type="ChEBI" id="CHEBI:15378"/>
        <dbReference type="ChEBI" id="CHEBI:33019"/>
        <dbReference type="ChEBI" id="CHEBI:169976"/>
        <dbReference type="ChEBI" id="CHEBI:172872"/>
    </reaction>
    <physiologicalReaction direction="left-to-right" evidence="20">
        <dbReference type="Rhea" id="RHEA:67605"/>
    </physiologicalReaction>
</comment>
<dbReference type="InterPro" id="IPR000086">
    <property type="entry name" value="NUDIX_hydrolase_dom"/>
</dbReference>
<evidence type="ECO:0000256" key="14">
    <source>
        <dbReference type="ARBA" id="ARBA00030634"/>
    </source>
</evidence>
<evidence type="ECO:0000256" key="5">
    <source>
        <dbReference type="ARBA" id="ARBA00022801"/>
    </source>
</evidence>
<dbReference type="SUPFAM" id="SSF55811">
    <property type="entry name" value="Nudix"/>
    <property type="match status" value="1"/>
</dbReference>
<evidence type="ECO:0000256" key="3">
    <source>
        <dbReference type="ARBA" id="ARBA00011245"/>
    </source>
</evidence>
<dbReference type="Gene3D" id="3.90.79.10">
    <property type="entry name" value="Nucleoside Triphosphate Pyrophosphohydrolase"/>
    <property type="match status" value="1"/>
</dbReference>
<keyword evidence="5" id="KW-0378">Hydrolase</keyword>
<comment type="subunit">
    <text evidence="3">Monomer.</text>
</comment>
<organism evidence="23 24">
    <name type="scientific">Sporomusa termitida</name>
    <dbReference type="NCBI Taxonomy" id="2377"/>
    <lineage>
        <taxon>Bacteria</taxon>
        <taxon>Bacillati</taxon>
        <taxon>Bacillota</taxon>
        <taxon>Negativicutes</taxon>
        <taxon>Selenomonadales</taxon>
        <taxon>Sporomusaceae</taxon>
        <taxon>Sporomusa</taxon>
    </lineage>
</organism>
<evidence type="ECO:0000256" key="12">
    <source>
        <dbReference type="ARBA" id="ARBA00026218"/>
    </source>
</evidence>
<keyword evidence="24" id="KW-1185">Reference proteome</keyword>
<keyword evidence="4" id="KW-0479">Metal-binding</keyword>
<dbReference type="KEGG" id="sted:SPTER_46030"/>
<dbReference type="InterPro" id="IPR015797">
    <property type="entry name" value="NUDIX_hydrolase-like_dom_sf"/>
</dbReference>
<dbReference type="PROSITE" id="PS51462">
    <property type="entry name" value="NUDIX"/>
    <property type="match status" value="1"/>
</dbReference>
<comment type="function">
    <text evidence="21">Oxidized purine nucleoside triphosphate hydrolase which is a prominent sanitizer of the oxidized nucleotide pool. Catalyzes the hydrolysis of 2-oxo-dATP (2-hydroxy-dATP) into 2-oxo-dAMP. Also has a significant hydrolase activity toward 2-oxo-ATP, 8-oxo-dGTP and 8-oxo-dATP. Through the hydrolysis of oxidized purine nucleoside triphosphates, prevents their incorporation into DNA and the subsequent transversions A:T to C:G and G:C to T:A. Also catalyzes the hydrolysis of methylated purine nucleoside triphosphate preventing their integration into DNA. Through this antimutagenic activity protects cells from oxidative stress.</text>
</comment>
<comment type="catalytic activity">
    <reaction evidence="18">
        <text>N(6)-methyl-ATP + H2O = N(6)-methyl-AMP + diphosphate + H(+)</text>
        <dbReference type="Rhea" id="RHEA:67608"/>
        <dbReference type="ChEBI" id="CHEBI:15377"/>
        <dbReference type="ChEBI" id="CHEBI:15378"/>
        <dbReference type="ChEBI" id="CHEBI:33019"/>
        <dbReference type="ChEBI" id="CHEBI:144842"/>
        <dbReference type="ChEBI" id="CHEBI:172873"/>
    </reaction>
    <physiologicalReaction direction="left-to-right" evidence="18">
        <dbReference type="Rhea" id="RHEA:67609"/>
    </physiologicalReaction>
</comment>
<feature type="domain" description="Nudix hydrolase" evidence="22">
    <location>
        <begin position="1"/>
        <end position="136"/>
    </location>
</feature>
<evidence type="ECO:0000256" key="6">
    <source>
        <dbReference type="ARBA" id="ARBA00022842"/>
    </source>
</evidence>
<dbReference type="GO" id="GO:0008413">
    <property type="term" value="F:8-oxo-7,8-dihydroguanosine triphosphate pyrophosphatase activity"/>
    <property type="evidence" value="ECO:0007669"/>
    <property type="project" value="InterPro"/>
</dbReference>
<dbReference type="Proteomes" id="UP000320776">
    <property type="component" value="Chromosome"/>
</dbReference>
<accession>A0A517E0K0</accession>
<protein>
    <recommendedName>
        <fullName evidence="12">Oxidized purine nucleoside triphosphate hydrolase</fullName>
        <ecNumber evidence="11">3.6.1.56</ecNumber>
    </recommendedName>
    <alternativeName>
        <fullName evidence="16">2-hydroxy-dATP diphosphatase</fullName>
    </alternativeName>
    <alternativeName>
        <fullName evidence="15">7,8-dihydro-8-oxoguanine triphosphatase</fullName>
    </alternativeName>
    <alternativeName>
        <fullName evidence="14">8-oxo-dGTPase</fullName>
    </alternativeName>
    <alternativeName>
        <fullName evidence="17">Methylated purine nucleoside triphosphate hydrolase</fullName>
    </alternativeName>
    <alternativeName>
        <fullName evidence="13">Nucleoside diphosphate-linked moiety X motif 1</fullName>
    </alternativeName>
</protein>
<evidence type="ECO:0000256" key="18">
    <source>
        <dbReference type="ARBA" id="ARBA00048002"/>
    </source>
</evidence>
<dbReference type="EC" id="3.6.1.56" evidence="11"/>
<evidence type="ECO:0000256" key="16">
    <source>
        <dbReference type="ARBA" id="ARBA00031927"/>
    </source>
</evidence>